<evidence type="ECO:0000256" key="3">
    <source>
        <dbReference type="SAM" id="Phobius"/>
    </source>
</evidence>
<feature type="compositionally biased region" description="Basic and acidic residues" evidence="2">
    <location>
        <begin position="280"/>
        <end position="290"/>
    </location>
</feature>
<name>A0AAU7V983_9ACTO</name>
<evidence type="ECO:0000313" key="6">
    <source>
        <dbReference type="EMBL" id="XBW08826.1"/>
    </source>
</evidence>
<feature type="transmembrane region" description="Helical" evidence="3">
    <location>
        <begin position="246"/>
        <end position="267"/>
    </location>
</feature>
<dbReference type="Pfam" id="PF14257">
    <property type="entry name" value="DUF4349"/>
    <property type="match status" value="1"/>
</dbReference>
<evidence type="ECO:0000256" key="4">
    <source>
        <dbReference type="SAM" id="SignalP"/>
    </source>
</evidence>
<sequence length="309" mass="32793">MKTKLTPAGLAGVLLAGALALSGCSAAAMNGAGPVLAPMATRDLGVSGSEAMFSADAAAASPSELGSKITVNGDAQVITGDPAGAAAKFTELVKGMDGTIDNTWESDYDSGKSSSVSARVPADRYEELVAQLPDLGKVESQNTSSMDLTQQYIDVNARKQALEDSLRRVKALADEATSTAELLQAEDMIAQQQGELDSLNQQLEWLDQQVDMSTLTVTFSSQAPGSNPGVSFGWIGDVLLKSLYTLAWAVVFLVPWAVIALVVWLVIRGLRRRGRKHRYPAPERAERQAEAEQPQPTEAPAEESTADRE</sequence>
<protein>
    <submittedName>
        <fullName evidence="6">DUF4349 domain-containing protein</fullName>
    </submittedName>
</protein>
<keyword evidence="3" id="KW-0812">Transmembrane</keyword>
<dbReference type="InterPro" id="IPR025645">
    <property type="entry name" value="DUF4349"/>
</dbReference>
<evidence type="ECO:0000256" key="1">
    <source>
        <dbReference type="SAM" id="Coils"/>
    </source>
</evidence>
<feature type="compositionally biased region" description="Low complexity" evidence="2">
    <location>
        <begin position="291"/>
        <end position="303"/>
    </location>
</feature>
<feature type="signal peptide" evidence="4">
    <location>
        <begin position="1"/>
        <end position="27"/>
    </location>
</feature>
<feature type="region of interest" description="Disordered" evidence="2">
    <location>
        <begin position="276"/>
        <end position="309"/>
    </location>
</feature>
<keyword evidence="1" id="KW-0175">Coiled coil</keyword>
<dbReference type="RefSeq" id="WP_350259026.1">
    <property type="nucleotide sequence ID" value="NZ_CP138335.1"/>
</dbReference>
<evidence type="ECO:0000259" key="5">
    <source>
        <dbReference type="Pfam" id="PF14257"/>
    </source>
</evidence>
<feature type="chain" id="PRO_5043313721" evidence="4">
    <location>
        <begin position="28"/>
        <end position="309"/>
    </location>
</feature>
<keyword evidence="3" id="KW-1133">Transmembrane helix</keyword>
<evidence type="ECO:0000256" key="2">
    <source>
        <dbReference type="SAM" id="MobiDB-lite"/>
    </source>
</evidence>
<dbReference type="PROSITE" id="PS51257">
    <property type="entry name" value="PROKAR_LIPOPROTEIN"/>
    <property type="match status" value="1"/>
</dbReference>
<reference evidence="6" key="1">
    <citation type="submission" date="2023-11" db="EMBL/GenBank/DDBJ databases">
        <title>Scrofimicrobium hongkongense sp. nov., isolated from a patient with peritonitis.</title>
        <authorList>
            <person name="Lao H.Y."/>
            <person name="Wong A.Y.P."/>
            <person name="Ng T.L."/>
            <person name="Wong R.Y.L."/>
            <person name="Yau M.C.Y."/>
            <person name="Lam J.Y.W."/>
            <person name="Siu G.K.H."/>
        </authorList>
    </citation>
    <scope>NUCLEOTIDE SEQUENCE</scope>
    <source>
        <strain evidence="6">R131</strain>
    </source>
</reference>
<feature type="domain" description="DUF4349" evidence="5">
    <location>
        <begin position="68"/>
        <end position="268"/>
    </location>
</feature>
<gene>
    <name evidence="6" type="ORF">SAC06_04530</name>
</gene>
<proteinExistence type="predicted"/>
<keyword evidence="3" id="KW-0472">Membrane</keyword>
<dbReference type="KEGG" id="sapp:SAC06_04530"/>
<keyword evidence="4" id="KW-0732">Signal</keyword>
<dbReference type="EMBL" id="CP138335">
    <property type="protein sequence ID" value="XBW08826.1"/>
    <property type="molecule type" value="Genomic_DNA"/>
</dbReference>
<accession>A0AAU7V983</accession>
<feature type="coiled-coil region" evidence="1">
    <location>
        <begin position="159"/>
        <end position="209"/>
    </location>
</feature>
<dbReference type="AlphaFoldDB" id="A0AAU7V983"/>
<organism evidence="6">
    <name type="scientific">Scrofimicrobium appendicitidis</name>
    <dbReference type="NCBI Taxonomy" id="3079930"/>
    <lineage>
        <taxon>Bacteria</taxon>
        <taxon>Bacillati</taxon>
        <taxon>Actinomycetota</taxon>
        <taxon>Actinomycetes</taxon>
        <taxon>Actinomycetales</taxon>
        <taxon>Actinomycetaceae</taxon>
        <taxon>Scrofimicrobium</taxon>
    </lineage>
</organism>